<protein>
    <submittedName>
        <fullName evidence="2">Uncharacterized protein</fullName>
    </submittedName>
</protein>
<reference evidence="2 3" key="1">
    <citation type="submission" date="2017-12" db="EMBL/GenBank/DDBJ databases">
        <title>Integrating genomic resources of turbot (Scophthalmus maximus) in depth evaluation of genetic and physical mapping variation across individuals.</title>
        <authorList>
            <person name="Martinez P."/>
        </authorList>
    </citation>
    <scope>NUCLEOTIDE SEQUENCE [LARGE SCALE GENOMIC DNA]</scope>
</reference>
<feature type="region of interest" description="Disordered" evidence="1">
    <location>
        <begin position="1"/>
        <end position="28"/>
    </location>
</feature>
<gene>
    <name evidence="2" type="ORF">SMAX5B_013861</name>
</gene>
<dbReference type="AlphaFoldDB" id="A0A2U9CHD7"/>
<evidence type="ECO:0000313" key="2">
    <source>
        <dbReference type="EMBL" id="AWP15430.1"/>
    </source>
</evidence>
<keyword evidence="3" id="KW-1185">Reference proteome</keyword>
<sequence length="81" mass="8703">MAGVNTGLCSHRRLNQERQGVSPAGPPPTALKVFEERVLGGEGVGEWPLEGQVWLLRGGIIPSVQEDPHDVMTLADVADFL</sequence>
<proteinExistence type="predicted"/>
<name>A0A2U9CHD7_SCOMX</name>
<dbReference type="Proteomes" id="UP000246464">
    <property type="component" value="Chromosome 16"/>
</dbReference>
<evidence type="ECO:0000313" key="3">
    <source>
        <dbReference type="Proteomes" id="UP000246464"/>
    </source>
</evidence>
<accession>A0A2U9CHD7</accession>
<evidence type="ECO:0000256" key="1">
    <source>
        <dbReference type="SAM" id="MobiDB-lite"/>
    </source>
</evidence>
<organism evidence="2 3">
    <name type="scientific">Scophthalmus maximus</name>
    <name type="common">Turbot</name>
    <name type="synonym">Psetta maxima</name>
    <dbReference type="NCBI Taxonomy" id="52904"/>
    <lineage>
        <taxon>Eukaryota</taxon>
        <taxon>Metazoa</taxon>
        <taxon>Chordata</taxon>
        <taxon>Craniata</taxon>
        <taxon>Vertebrata</taxon>
        <taxon>Euteleostomi</taxon>
        <taxon>Actinopterygii</taxon>
        <taxon>Neopterygii</taxon>
        <taxon>Teleostei</taxon>
        <taxon>Neoteleostei</taxon>
        <taxon>Acanthomorphata</taxon>
        <taxon>Carangaria</taxon>
        <taxon>Pleuronectiformes</taxon>
        <taxon>Pleuronectoidei</taxon>
        <taxon>Scophthalmidae</taxon>
        <taxon>Scophthalmus</taxon>
    </lineage>
</organism>
<dbReference type="EMBL" id="CP026258">
    <property type="protein sequence ID" value="AWP15430.1"/>
    <property type="molecule type" value="Genomic_DNA"/>
</dbReference>